<dbReference type="PROSITE" id="PS50110">
    <property type="entry name" value="RESPONSE_REGULATORY"/>
    <property type="match status" value="1"/>
</dbReference>
<dbReference type="PANTHER" id="PTHR43047">
    <property type="entry name" value="TWO-COMPONENT HISTIDINE PROTEIN KINASE"/>
    <property type="match status" value="1"/>
</dbReference>
<dbReference type="FunFam" id="3.30.565.10:FF:000010">
    <property type="entry name" value="Sensor histidine kinase RcsC"/>
    <property type="match status" value="1"/>
</dbReference>
<feature type="region of interest" description="Disordered" evidence="13">
    <location>
        <begin position="611"/>
        <end position="630"/>
    </location>
</feature>
<evidence type="ECO:0000259" key="17">
    <source>
        <dbReference type="PROSITE" id="PS50125"/>
    </source>
</evidence>
<comment type="similarity">
    <text evidence="3">Belongs to the archaeal/bacterial/fungal opsin family.</text>
</comment>
<dbReference type="AlphaFoldDB" id="A0AAW1NE52"/>
<sequence length="1057" mass="115461">MMASKRRSTESKTGVPPLGDMHSLSGRLIRAASAGKAAADLKFRADWAIVLSVSWGVLAYVACAAFLLNLLQSSETARASKLYFHEVPRSFYLFSSAAFASAVAINLCAVLYEDSAFKRQAALIQVVIKGLAALVDLQMYFGRPLIVFSQQHQPVHVLRYIHWSVSCPLIIWLVARVAGTPPLKLLACIGAAVVTMLTGLVAAFLPDPWRWCTWGASCVAHVYMLRGLDQMIRQVEKTCSNESSRAGLRSIRYSTHVLWNIFPVADGARELGLLPRATVEACNLIANFWAKIIFSSTVMYANFVSLAERQRQAEALERQMAIANQALIQELQRALEAKSEFMSMMSHELNTPLNGMIGLSEAMLGEGPWQPLGDLGLKYLRTIKASSVHLASLIRDILDSAAASHGTLGIQLQKVHLGTVLADVMDTVSQLAKKSVQLVSHVDPELPTIAGDKKRLTQILYNLLGNALKFTSRGGVTVDVLSDHINDKVIISVKDSGCGIPADKLEDIFQPFHQGDSSTTRNYGGTGLGLSIVSRLVAAHHGTIAVSSKPGTGSTFTVTLPIRQTDDSQCSSPQSSAPASPRSFSQEPPRARLPPVAPAKGRQEAFIAKAADKTRKRHGPQRHGPQRVEVSASAVTNLSRSFKRTVTQVERATAMGELASSIPALEQREPDWDSAEEHAVGESLVGGPGAVTERQCHGELHEEALILSIDDEQINHLVIAEILRSQGYALHTETSAQSALTWISEQRLLPDLILLDCMMPGMSGHDFCRELRKTVPASVLPIIMVSAHSSEESIVQGLQSGCNDFVGKPVKRAELLARITAHLRVRAGNNWLNALSEGAMQNNAEAMKILQSILPEAIISRMQEGQRIIGDCHDNVFVLFSDIVGFSTMATHMTPMEVFMLLTNLYSSFDRLTDKFSVYKVETIGDGKCPRYCFIGDTVNMASRMQSTGQPMAVQVSEEVYRHAGQDNLFHALGEREIKGKGLCSTYLVKYGDWMAARDAIKEEASRSSSAPSDGDLRQDPGHQQLQLQLQHACHLLQEERDAHKGTMDRAAQLGEE</sequence>
<feature type="transmembrane region" description="Helical" evidence="14">
    <location>
        <begin position="160"/>
        <end position="178"/>
    </location>
</feature>
<dbReference type="InterPro" id="IPR003661">
    <property type="entry name" value="HisK_dim/P_dom"/>
</dbReference>
<feature type="transmembrane region" description="Helical" evidence="14">
    <location>
        <begin position="121"/>
        <end position="140"/>
    </location>
</feature>
<evidence type="ECO:0000256" key="4">
    <source>
        <dbReference type="ARBA" id="ARBA00012438"/>
    </source>
</evidence>
<comment type="subcellular location">
    <subcellularLocation>
        <location evidence="2">Membrane</location>
        <topology evidence="2">Multi-pass membrane protein</topology>
    </subcellularLocation>
</comment>
<dbReference type="SMART" id="SM00448">
    <property type="entry name" value="REC"/>
    <property type="match status" value="1"/>
</dbReference>
<evidence type="ECO:0000256" key="5">
    <source>
        <dbReference type="ARBA" id="ARBA00022553"/>
    </source>
</evidence>
<reference evidence="18 19" key="1">
    <citation type="journal article" date="2024" name="Nat. Commun.">
        <title>Phylogenomics reveals the evolutionary origins of lichenization in chlorophyte algae.</title>
        <authorList>
            <person name="Puginier C."/>
            <person name="Libourel C."/>
            <person name="Otte J."/>
            <person name="Skaloud P."/>
            <person name="Haon M."/>
            <person name="Grisel S."/>
            <person name="Petersen M."/>
            <person name="Berrin J.G."/>
            <person name="Delaux P.M."/>
            <person name="Dal Grande F."/>
            <person name="Keller J."/>
        </authorList>
    </citation>
    <scope>NUCLEOTIDE SEQUENCE [LARGE SCALE GENOMIC DNA]</scope>
    <source>
        <strain evidence="18 19">SAG 2036</strain>
    </source>
</reference>
<evidence type="ECO:0000256" key="2">
    <source>
        <dbReference type="ARBA" id="ARBA00004141"/>
    </source>
</evidence>
<dbReference type="InterPro" id="IPR003594">
    <property type="entry name" value="HATPase_dom"/>
</dbReference>
<keyword evidence="12" id="KW-0175">Coiled coil</keyword>
<dbReference type="EC" id="2.7.13.3" evidence="4"/>
<dbReference type="InterPro" id="IPR004358">
    <property type="entry name" value="Sig_transdc_His_kin-like_C"/>
</dbReference>
<evidence type="ECO:0000256" key="11">
    <source>
        <dbReference type="PROSITE-ProRule" id="PRU00169"/>
    </source>
</evidence>
<dbReference type="InterPro" id="IPR001789">
    <property type="entry name" value="Sig_transdc_resp-reg_receiver"/>
</dbReference>
<dbReference type="InterPro" id="IPR001054">
    <property type="entry name" value="A/G_cyclase"/>
</dbReference>
<evidence type="ECO:0000256" key="8">
    <source>
        <dbReference type="ARBA" id="ARBA00022777"/>
    </source>
</evidence>
<dbReference type="PROSITE" id="PS50109">
    <property type="entry name" value="HIS_KIN"/>
    <property type="match status" value="1"/>
</dbReference>
<feature type="domain" description="Guanylate cyclase" evidence="17">
    <location>
        <begin position="930"/>
        <end position="946"/>
    </location>
</feature>
<feature type="domain" description="Response regulatory" evidence="16">
    <location>
        <begin position="705"/>
        <end position="823"/>
    </location>
</feature>
<dbReference type="GO" id="GO:0009927">
    <property type="term" value="F:histidine phosphotransfer kinase activity"/>
    <property type="evidence" value="ECO:0007669"/>
    <property type="project" value="TreeGrafter"/>
</dbReference>
<dbReference type="PRINTS" id="PR00344">
    <property type="entry name" value="BCTRLSENSOR"/>
</dbReference>
<feature type="coiled-coil region" evidence="12">
    <location>
        <begin position="306"/>
        <end position="333"/>
    </location>
</feature>
<dbReference type="GO" id="GO:0009190">
    <property type="term" value="P:cyclic nucleotide biosynthetic process"/>
    <property type="evidence" value="ECO:0007669"/>
    <property type="project" value="InterPro"/>
</dbReference>
<dbReference type="CDD" id="cd00082">
    <property type="entry name" value="HisKA"/>
    <property type="match status" value="1"/>
</dbReference>
<dbReference type="PANTHER" id="PTHR43047:SF72">
    <property type="entry name" value="OSMOSENSING HISTIDINE PROTEIN KINASE SLN1"/>
    <property type="match status" value="1"/>
</dbReference>
<dbReference type="InterPro" id="IPR036890">
    <property type="entry name" value="HATPase_C_sf"/>
</dbReference>
<dbReference type="SUPFAM" id="SSF55874">
    <property type="entry name" value="ATPase domain of HSP90 chaperone/DNA topoisomerase II/histidine kinase"/>
    <property type="match status" value="1"/>
</dbReference>
<dbReference type="Pfam" id="PF02518">
    <property type="entry name" value="HATPase_c"/>
    <property type="match status" value="1"/>
</dbReference>
<evidence type="ECO:0000256" key="12">
    <source>
        <dbReference type="SAM" id="Coils"/>
    </source>
</evidence>
<dbReference type="SMART" id="SM01021">
    <property type="entry name" value="Bac_rhodopsin"/>
    <property type="match status" value="1"/>
</dbReference>
<comment type="caution">
    <text evidence="18">The sequence shown here is derived from an EMBL/GenBank/DDBJ whole genome shotgun (WGS) entry which is preliminary data.</text>
</comment>
<feature type="compositionally biased region" description="Basic and acidic residues" evidence="13">
    <location>
        <begin position="1038"/>
        <end position="1048"/>
    </location>
</feature>
<feature type="region of interest" description="Disordered" evidence="13">
    <location>
        <begin position="1003"/>
        <end position="1025"/>
    </location>
</feature>
<dbReference type="SUPFAM" id="SSF47384">
    <property type="entry name" value="Homodimeric domain of signal transducing histidine kinase"/>
    <property type="match status" value="1"/>
</dbReference>
<evidence type="ECO:0000259" key="16">
    <source>
        <dbReference type="PROSITE" id="PS50110"/>
    </source>
</evidence>
<dbReference type="InterPro" id="IPR011006">
    <property type="entry name" value="CheY-like_superfamily"/>
</dbReference>
<evidence type="ECO:0000313" key="19">
    <source>
        <dbReference type="Proteomes" id="UP001465755"/>
    </source>
</evidence>
<evidence type="ECO:0000256" key="7">
    <source>
        <dbReference type="ARBA" id="ARBA00022692"/>
    </source>
</evidence>
<feature type="domain" description="Histidine kinase" evidence="15">
    <location>
        <begin position="344"/>
        <end position="564"/>
    </location>
</feature>
<proteinExistence type="inferred from homology"/>
<dbReference type="SMART" id="SM00388">
    <property type="entry name" value="HisKA"/>
    <property type="match status" value="1"/>
</dbReference>
<dbReference type="Pfam" id="PF00512">
    <property type="entry name" value="HisKA"/>
    <property type="match status" value="1"/>
</dbReference>
<dbReference type="CDD" id="cd07302">
    <property type="entry name" value="CHD"/>
    <property type="match status" value="1"/>
</dbReference>
<dbReference type="Gene3D" id="1.10.287.130">
    <property type="match status" value="1"/>
</dbReference>
<dbReference type="Gene3D" id="3.40.50.2300">
    <property type="match status" value="1"/>
</dbReference>
<dbReference type="InterPro" id="IPR001425">
    <property type="entry name" value="Arc/bac/fun_rhodopsins"/>
</dbReference>
<evidence type="ECO:0000256" key="6">
    <source>
        <dbReference type="ARBA" id="ARBA00022679"/>
    </source>
</evidence>
<keyword evidence="19" id="KW-1185">Reference proteome</keyword>
<feature type="region of interest" description="Disordered" evidence="13">
    <location>
        <begin position="1038"/>
        <end position="1057"/>
    </location>
</feature>
<dbReference type="GO" id="GO:0005886">
    <property type="term" value="C:plasma membrane"/>
    <property type="evidence" value="ECO:0007669"/>
    <property type="project" value="TreeGrafter"/>
</dbReference>
<dbReference type="Pfam" id="PF00211">
    <property type="entry name" value="Guanylate_cyc"/>
    <property type="match status" value="2"/>
</dbReference>
<dbReference type="SUPFAM" id="SSF52172">
    <property type="entry name" value="CheY-like"/>
    <property type="match status" value="1"/>
</dbReference>
<evidence type="ECO:0000256" key="3">
    <source>
        <dbReference type="ARBA" id="ARBA00008130"/>
    </source>
</evidence>
<dbReference type="SUPFAM" id="SSF81321">
    <property type="entry name" value="Family A G protein-coupled receptor-like"/>
    <property type="match status" value="1"/>
</dbReference>
<dbReference type="Gene3D" id="3.30.565.10">
    <property type="entry name" value="Histidine kinase-like ATPase, C-terminal domain"/>
    <property type="match status" value="1"/>
</dbReference>
<feature type="transmembrane region" description="Helical" evidence="14">
    <location>
        <begin position="91"/>
        <end position="112"/>
    </location>
</feature>
<organism evidence="18 19">
    <name type="scientific">Symbiochloris irregularis</name>
    <dbReference type="NCBI Taxonomy" id="706552"/>
    <lineage>
        <taxon>Eukaryota</taxon>
        <taxon>Viridiplantae</taxon>
        <taxon>Chlorophyta</taxon>
        <taxon>core chlorophytes</taxon>
        <taxon>Trebouxiophyceae</taxon>
        <taxon>Trebouxiales</taxon>
        <taxon>Trebouxiaceae</taxon>
        <taxon>Symbiochloris</taxon>
    </lineage>
</organism>
<dbReference type="PROSITE" id="PS50125">
    <property type="entry name" value="GUANYLATE_CYCLASE_2"/>
    <property type="match status" value="2"/>
</dbReference>
<dbReference type="Gene3D" id="3.30.70.1230">
    <property type="entry name" value="Nucleotide cyclase"/>
    <property type="match status" value="2"/>
</dbReference>
<dbReference type="EMBL" id="JALJOQ010000334">
    <property type="protein sequence ID" value="KAK9784695.1"/>
    <property type="molecule type" value="Genomic_DNA"/>
</dbReference>
<feature type="domain" description="Guanylate cyclase" evidence="17">
    <location>
        <begin position="877"/>
        <end position="926"/>
    </location>
</feature>
<evidence type="ECO:0000256" key="1">
    <source>
        <dbReference type="ARBA" id="ARBA00000085"/>
    </source>
</evidence>
<keyword evidence="6" id="KW-0808">Transferase</keyword>
<dbReference type="InterPro" id="IPR005467">
    <property type="entry name" value="His_kinase_dom"/>
</dbReference>
<dbReference type="GO" id="GO:0000155">
    <property type="term" value="F:phosphorelay sensor kinase activity"/>
    <property type="evidence" value="ECO:0007669"/>
    <property type="project" value="InterPro"/>
</dbReference>
<feature type="transmembrane region" description="Helical" evidence="14">
    <location>
        <begin position="47"/>
        <end position="71"/>
    </location>
</feature>
<feature type="region of interest" description="Disordered" evidence="13">
    <location>
        <begin position="564"/>
        <end position="603"/>
    </location>
</feature>
<dbReference type="InterPro" id="IPR036097">
    <property type="entry name" value="HisK_dim/P_sf"/>
</dbReference>
<evidence type="ECO:0000256" key="13">
    <source>
        <dbReference type="SAM" id="MobiDB-lite"/>
    </source>
</evidence>
<dbReference type="CDD" id="cd16922">
    <property type="entry name" value="HATPase_EvgS-ArcB-TorS-like"/>
    <property type="match status" value="1"/>
</dbReference>
<feature type="compositionally biased region" description="Basic residues" evidence="13">
    <location>
        <begin position="614"/>
        <end position="625"/>
    </location>
</feature>
<dbReference type="Pfam" id="PF00072">
    <property type="entry name" value="Response_reg"/>
    <property type="match status" value="1"/>
</dbReference>
<feature type="modified residue" description="4-aspartylphosphate" evidence="11">
    <location>
        <position position="756"/>
    </location>
</feature>
<gene>
    <name evidence="18" type="ORF">WJX73_001889</name>
</gene>
<accession>A0AAW1NE52</accession>
<keyword evidence="5 11" id="KW-0597">Phosphoprotein</keyword>
<keyword evidence="8" id="KW-0418">Kinase</keyword>
<evidence type="ECO:0000313" key="18">
    <source>
        <dbReference type="EMBL" id="KAK9784695.1"/>
    </source>
</evidence>
<dbReference type="InterPro" id="IPR029787">
    <property type="entry name" value="Nucleotide_cyclase"/>
</dbReference>
<feature type="transmembrane region" description="Helical" evidence="14">
    <location>
        <begin position="185"/>
        <end position="205"/>
    </location>
</feature>
<evidence type="ECO:0000259" key="15">
    <source>
        <dbReference type="PROSITE" id="PS50109"/>
    </source>
</evidence>
<evidence type="ECO:0000256" key="14">
    <source>
        <dbReference type="SAM" id="Phobius"/>
    </source>
</evidence>
<dbReference type="Pfam" id="PF01036">
    <property type="entry name" value="Bac_rhodopsin"/>
    <property type="match status" value="1"/>
</dbReference>
<keyword evidence="7 14" id="KW-0812">Transmembrane</keyword>
<feature type="compositionally biased region" description="Low complexity" evidence="13">
    <location>
        <begin position="568"/>
        <end position="588"/>
    </location>
</feature>
<dbReference type="Proteomes" id="UP001465755">
    <property type="component" value="Unassembled WGS sequence"/>
</dbReference>
<dbReference type="SUPFAM" id="SSF55073">
    <property type="entry name" value="Nucleotide cyclase"/>
    <property type="match status" value="1"/>
</dbReference>
<evidence type="ECO:0000256" key="9">
    <source>
        <dbReference type="ARBA" id="ARBA00022989"/>
    </source>
</evidence>
<name>A0AAW1NE52_9CHLO</name>
<keyword evidence="9 14" id="KW-1133">Transmembrane helix</keyword>
<feature type="non-terminal residue" evidence="18">
    <location>
        <position position="1057"/>
    </location>
</feature>
<dbReference type="SMART" id="SM00044">
    <property type="entry name" value="CYCc"/>
    <property type="match status" value="1"/>
</dbReference>
<evidence type="ECO:0000256" key="10">
    <source>
        <dbReference type="ARBA" id="ARBA00023136"/>
    </source>
</evidence>
<dbReference type="SMART" id="SM00387">
    <property type="entry name" value="HATPase_c"/>
    <property type="match status" value="1"/>
</dbReference>
<dbReference type="Gene3D" id="1.20.1070.10">
    <property type="entry name" value="Rhodopsin 7-helix transmembrane proteins"/>
    <property type="match status" value="1"/>
</dbReference>
<protein>
    <recommendedName>
        <fullName evidence="4">histidine kinase</fullName>
        <ecNumber evidence="4">2.7.13.3</ecNumber>
    </recommendedName>
</protein>
<comment type="catalytic activity">
    <reaction evidence="1">
        <text>ATP + protein L-histidine = ADP + protein N-phospho-L-histidine.</text>
        <dbReference type="EC" id="2.7.13.3"/>
    </reaction>
</comment>
<keyword evidence="10 14" id="KW-0472">Membrane</keyword>